<organism evidence="1 2">
    <name type="scientific">Ureibacillus acetophenoni</name>
    <dbReference type="NCBI Taxonomy" id="614649"/>
    <lineage>
        <taxon>Bacteria</taxon>
        <taxon>Bacillati</taxon>
        <taxon>Bacillota</taxon>
        <taxon>Bacilli</taxon>
        <taxon>Bacillales</taxon>
        <taxon>Caryophanaceae</taxon>
        <taxon>Ureibacillus</taxon>
    </lineage>
</organism>
<accession>A0A285UDN7</accession>
<keyword evidence="2" id="KW-1185">Reference proteome</keyword>
<dbReference type="Proteomes" id="UP000219252">
    <property type="component" value="Unassembled WGS sequence"/>
</dbReference>
<proteinExistence type="predicted"/>
<dbReference type="RefSeq" id="WP_097149604.1">
    <property type="nucleotide sequence ID" value="NZ_OBQC01000007.1"/>
</dbReference>
<dbReference type="AlphaFoldDB" id="A0A285UDN7"/>
<sequence length="73" mass="8257">MSYRKCTCGKKFNWDDFMSPKEGSCYETSMVDLMAEMAAIIRPCQSSCANICNELRGAARGECIRECVSRCIR</sequence>
<evidence type="ECO:0000313" key="1">
    <source>
        <dbReference type="EMBL" id="SOC40025.1"/>
    </source>
</evidence>
<protein>
    <submittedName>
        <fullName evidence="1">Uncharacterized protein</fullName>
    </submittedName>
</protein>
<dbReference type="OrthoDB" id="9896856at2"/>
<dbReference type="EMBL" id="OBQC01000007">
    <property type="protein sequence ID" value="SOC40025.1"/>
    <property type="molecule type" value="Genomic_DNA"/>
</dbReference>
<name>A0A285UDN7_9BACL</name>
<evidence type="ECO:0000313" key="2">
    <source>
        <dbReference type="Proteomes" id="UP000219252"/>
    </source>
</evidence>
<reference evidence="2" key="1">
    <citation type="submission" date="2017-08" db="EMBL/GenBank/DDBJ databases">
        <authorList>
            <person name="Varghese N."/>
            <person name="Submissions S."/>
        </authorList>
    </citation>
    <scope>NUCLEOTIDE SEQUENCE [LARGE SCALE GENOMIC DNA]</scope>
    <source>
        <strain evidence="2">JC23</strain>
    </source>
</reference>
<gene>
    <name evidence="1" type="ORF">SAMN05877842_1072</name>
</gene>